<accession>E7MZD4</accession>
<dbReference type="EMBL" id="AECV01000001">
    <property type="protein sequence ID" value="EFW30448.1"/>
    <property type="molecule type" value="Genomic_DNA"/>
</dbReference>
<dbReference type="HOGENOM" id="CLU_1320159_0_0_9"/>
<proteinExistence type="predicted"/>
<evidence type="ECO:0000256" key="1">
    <source>
        <dbReference type="SAM" id="SignalP"/>
    </source>
</evidence>
<protein>
    <submittedName>
        <fullName evidence="2">Uncharacterized protein</fullName>
    </submittedName>
</protein>
<dbReference type="Proteomes" id="UP000004633">
    <property type="component" value="Unassembled WGS sequence"/>
</dbReference>
<organism evidence="2 3">
    <name type="scientific">Selenomonas artemidis F0399</name>
    <dbReference type="NCBI Taxonomy" id="749551"/>
    <lineage>
        <taxon>Bacteria</taxon>
        <taxon>Bacillati</taxon>
        <taxon>Bacillota</taxon>
        <taxon>Negativicutes</taxon>
        <taxon>Selenomonadales</taxon>
        <taxon>Selenomonadaceae</taxon>
        <taxon>Selenomonas</taxon>
    </lineage>
</organism>
<dbReference type="AlphaFoldDB" id="E7MZD4"/>
<feature type="signal peptide" evidence="1">
    <location>
        <begin position="1"/>
        <end position="17"/>
    </location>
</feature>
<comment type="caution">
    <text evidence="2">The sequence shown here is derived from an EMBL/GenBank/DDBJ whole genome shotgun (WGS) entry which is preliminary data.</text>
</comment>
<name>E7MZD4_9FIRM</name>
<evidence type="ECO:0000313" key="3">
    <source>
        <dbReference type="Proteomes" id="UP000004633"/>
    </source>
</evidence>
<evidence type="ECO:0000313" key="2">
    <source>
        <dbReference type="EMBL" id="EFW30448.1"/>
    </source>
</evidence>
<keyword evidence="1" id="KW-0732">Signal</keyword>
<feature type="chain" id="PRO_5039153694" evidence="1">
    <location>
        <begin position="18"/>
        <end position="209"/>
    </location>
</feature>
<gene>
    <name evidence="2" type="ORF">HMPREF9555_00074</name>
</gene>
<reference evidence="2 3" key="1">
    <citation type="submission" date="2010-08" db="EMBL/GenBank/DDBJ databases">
        <authorList>
            <person name="Weinstock G."/>
            <person name="Sodergren E."/>
            <person name="Clifton S."/>
            <person name="Fulton L."/>
            <person name="Fulton B."/>
            <person name="Courtney L."/>
            <person name="Fronick C."/>
            <person name="Harrison M."/>
            <person name="Strong C."/>
            <person name="Farmer C."/>
            <person name="Delahaunty K."/>
            <person name="Markovic C."/>
            <person name="Hall O."/>
            <person name="Minx P."/>
            <person name="Tomlinson C."/>
            <person name="Mitreva M."/>
            <person name="Hou S."/>
            <person name="Chen J."/>
            <person name="Wollam A."/>
            <person name="Pepin K.H."/>
            <person name="Johnson M."/>
            <person name="Bhonagiri V."/>
            <person name="Zhang X."/>
            <person name="Suruliraj S."/>
            <person name="Warren W."/>
            <person name="Chinwalla A."/>
            <person name="Mardis E.R."/>
            <person name="Wilson R.K."/>
        </authorList>
    </citation>
    <scope>NUCLEOTIDE SEQUENCE [LARGE SCALE GENOMIC DNA]</scope>
    <source>
        <strain evidence="2 3">F0399</strain>
    </source>
</reference>
<keyword evidence="3" id="KW-1185">Reference proteome</keyword>
<sequence>MQRCAAFIAVAALTGFAAHYIFYQNCAVPSPGGVHRAAAIARADVEKTLSADDAVQREAESLRVHRKETKTAAVSRLTQDGLVLGDISYAAPETDVRARCGRPDGMETKRSERYPGKDVRIYEYANGLTIHFVDGTVRRVKISSHSTLVSGKGVGIGTSVDALRNIYGEPCLVYGDDYIYFSEDDPTVGIAFEMEHGRVEEMKMGDLGL</sequence>